<keyword evidence="1" id="KW-0812">Transmembrane</keyword>
<protein>
    <submittedName>
        <fullName evidence="2">Uncharacterized protein</fullName>
    </submittedName>
</protein>
<proteinExistence type="predicted"/>
<accession>A0A498C313</accession>
<evidence type="ECO:0000256" key="1">
    <source>
        <dbReference type="SAM" id="Phobius"/>
    </source>
</evidence>
<keyword evidence="1" id="KW-1133">Transmembrane helix</keyword>
<evidence type="ECO:0000313" key="2">
    <source>
        <dbReference type="EMBL" id="RLK50484.1"/>
    </source>
</evidence>
<name>A0A498C313_9GAMM</name>
<organism evidence="2 3">
    <name type="scientific">Alkalispirillum mobile</name>
    <dbReference type="NCBI Taxonomy" id="85925"/>
    <lineage>
        <taxon>Bacteria</taxon>
        <taxon>Pseudomonadati</taxon>
        <taxon>Pseudomonadota</taxon>
        <taxon>Gammaproteobacteria</taxon>
        <taxon>Chromatiales</taxon>
        <taxon>Ectothiorhodospiraceae</taxon>
        <taxon>Alkalispirillum</taxon>
    </lineage>
</organism>
<dbReference type="AlphaFoldDB" id="A0A498C313"/>
<sequence>MGVLVFWLAGIFFTIGFAIMGEGGDNPKMKLFGGERFFMSLFAFVIWPLMLGVHVRELLEKKG</sequence>
<dbReference type="OrthoDB" id="9856220at2"/>
<gene>
    <name evidence="2" type="ORF">DFR31_0385</name>
</gene>
<dbReference type="EMBL" id="RCDA01000001">
    <property type="protein sequence ID" value="RLK50484.1"/>
    <property type="molecule type" value="Genomic_DNA"/>
</dbReference>
<comment type="caution">
    <text evidence="2">The sequence shown here is derived from an EMBL/GenBank/DDBJ whole genome shotgun (WGS) entry which is preliminary data.</text>
</comment>
<feature type="transmembrane region" description="Helical" evidence="1">
    <location>
        <begin position="37"/>
        <end position="55"/>
    </location>
</feature>
<dbReference type="RefSeq" id="WP_121440972.1">
    <property type="nucleotide sequence ID" value="NZ_RCDA01000001.1"/>
</dbReference>
<dbReference type="Proteomes" id="UP000275461">
    <property type="component" value="Unassembled WGS sequence"/>
</dbReference>
<keyword evidence="3" id="KW-1185">Reference proteome</keyword>
<reference evidence="2 3" key="1">
    <citation type="submission" date="2018-10" db="EMBL/GenBank/DDBJ databases">
        <title>Genomic Encyclopedia of Type Strains, Phase IV (KMG-IV): sequencing the most valuable type-strain genomes for metagenomic binning, comparative biology and taxonomic classification.</title>
        <authorList>
            <person name="Goeker M."/>
        </authorList>
    </citation>
    <scope>NUCLEOTIDE SEQUENCE [LARGE SCALE GENOMIC DNA]</scope>
    <source>
        <strain evidence="2 3">DSM 12769</strain>
    </source>
</reference>
<evidence type="ECO:0000313" key="3">
    <source>
        <dbReference type="Proteomes" id="UP000275461"/>
    </source>
</evidence>
<keyword evidence="1" id="KW-0472">Membrane</keyword>